<dbReference type="InterPro" id="IPR000504">
    <property type="entry name" value="RRM_dom"/>
</dbReference>
<dbReference type="Pfam" id="PF00076">
    <property type="entry name" value="RRM_1"/>
    <property type="match status" value="2"/>
</dbReference>
<keyword evidence="2 3" id="KW-0694">RNA-binding</keyword>
<dbReference type="CDD" id="cd12577">
    <property type="entry name" value="RRM1_Hrp1p"/>
    <property type="match status" value="1"/>
</dbReference>
<gene>
    <name evidence="6" type="ORF">BDZ94DRAFT_1222208</name>
</gene>
<reference evidence="6" key="1">
    <citation type="submission" date="2020-11" db="EMBL/GenBank/DDBJ databases">
        <authorList>
            <consortium name="DOE Joint Genome Institute"/>
            <person name="Ahrendt S."/>
            <person name="Riley R."/>
            <person name="Andreopoulos W."/>
            <person name="Labutti K."/>
            <person name="Pangilinan J."/>
            <person name="Ruiz-Duenas F.J."/>
            <person name="Barrasa J.M."/>
            <person name="Sanchez-Garcia M."/>
            <person name="Camarero S."/>
            <person name="Miyauchi S."/>
            <person name="Serrano A."/>
            <person name="Linde D."/>
            <person name="Babiker R."/>
            <person name="Drula E."/>
            <person name="Ayuso-Fernandez I."/>
            <person name="Pacheco R."/>
            <person name="Padilla G."/>
            <person name="Ferreira P."/>
            <person name="Barriuso J."/>
            <person name="Kellner H."/>
            <person name="Castanera R."/>
            <person name="Alfaro M."/>
            <person name="Ramirez L."/>
            <person name="Pisabarro A.G."/>
            <person name="Kuo A."/>
            <person name="Tritt A."/>
            <person name="Lipzen A."/>
            <person name="He G."/>
            <person name="Yan M."/>
            <person name="Ng V."/>
            <person name="Cullen D."/>
            <person name="Martin F."/>
            <person name="Rosso M.-N."/>
            <person name="Henrissat B."/>
            <person name="Hibbett D."/>
            <person name="Martinez A.T."/>
            <person name="Grigoriev I.V."/>
        </authorList>
    </citation>
    <scope>NUCLEOTIDE SEQUENCE</scope>
    <source>
        <strain evidence="6">CBS 247.69</strain>
    </source>
</reference>
<feature type="domain" description="RRM" evidence="5">
    <location>
        <begin position="133"/>
        <end position="214"/>
    </location>
</feature>
<proteinExistence type="predicted"/>
<dbReference type="InterPro" id="IPR012677">
    <property type="entry name" value="Nucleotide-bd_a/b_plait_sf"/>
</dbReference>
<dbReference type="GO" id="GO:0003729">
    <property type="term" value="F:mRNA binding"/>
    <property type="evidence" value="ECO:0007669"/>
    <property type="project" value="TreeGrafter"/>
</dbReference>
<dbReference type="InterPro" id="IPR034156">
    <property type="entry name" value="Hrp1_RRM1"/>
</dbReference>
<sequence length="475" mass="50014">MSDLDADLYGDLYGNDETDFNDQAPEEKDTQSPVEQTSPEPKPVPTIVEDNTPKPIPTSTTDTNGISQYTVPTTSAPAATPSYTQPATQQIPTYEQPQPAEYREPAAARSDGGYQSIPVNERTVRPSEMKDEGKMFIGGLNWDTTDESLRDYFTQFGKVDACTIMRDAAGRSRCFAFLTFDDPASVNAVMVREHFLDGKIIDPKRAIPRQEHQRATKLFIGGLAGSVTSESMREFFSQFGKVIDSTVMLDRETGRSKGFGFVSFEDTNVQPFLGFGNLEIDGKLIDVKLAQPRYQRDSYPNEDGTGGAGDFVQTTGARFPGQQANFAAAAGVGAGAATGNAPFDPQALAALYTRMFQMTGAGGQMNPAMMGGMGGAMNPMMAMGGPAFAGGMRPGMGMGMGGGMGMGMGTGMGGMGRGGAGGMMAAGAGAMNPNIPRGPRGGAGGPTPTGPMGAASVGPQRTGQRGQHNFHPYAR</sequence>
<evidence type="ECO:0000313" key="6">
    <source>
        <dbReference type="EMBL" id="KAF9460969.1"/>
    </source>
</evidence>
<evidence type="ECO:0000256" key="2">
    <source>
        <dbReference type="ARBA" id="ARBA00022884"/>
    </source>
</evidence>
<dbReference type="PANTHER" id="PTHR48032">
    <property type="entry name" value="RNA-BINDING PROTEIN MUSASHI HOMOLOG RBP6"/>
    <property type="match status" value="1"/>
</dbReference>
<keyword evidence="7" id="KW-1185">Reference proteome</keyword>
<dbReference type="GO" id="GO:0006417">
    <property type="term" value="P:regulation of translation"/>
    <property type="evidence" value="ECO:0007669"/>
    <property type="project" value="TreeGrafter"/>
</dbReference>
<dbReference type="AlphaFoldDB" id="A0A9P5Y1H3"/>
<name>A0A9P5Y1H3_9AGAR</name>
<dbReference type="PROSITE" id="PS50102">
    <property type="entry name" value="RRM"/>
    <property type="match status" value="2"/>
</dbReference>
<dbReference type="SUPFAM" id="SSF54928">
    <property type="entry name" value="RNA-binding domain, RBD"/>
    <property type="match status" value="2"/>
</dbReference>
<evidence type="ECO:0000313" key="7">
    <source>
        <dbReference type="Proteomes" id="UP000807353"/>
    </source>
</evidence>
<feature type="compositionally biased region" description="Acidic residues" evidence="4">
    <location>
        <begin position="1"/>
        <end position="20"/>
    </location>
</feature>
<dbReference type="EMBL" id="MU150291">
    <property type="protein sequence ID" value="KAF9460969.1"/>
    <property type="molecule type" value="Genomic_DNA"/>
</dbReference>
<dbReference type="Proteomes" id="UP000807353">
    <property type="component" value="Unassembled WGS sequence"/>
</dbReference>
<evidence type="ECO:0000256" key="1">
    <source>
        <dbReference type="ARBA" id="ARBA00022737"/>
    </source>
</evidence>
<keyword evidence="1" id="KW-0677">Repeat</keyword>
<feature type="region of interest" description="Disordered" evidence="4">
    <location>
        <begin position="1"/>
        <end position="118"/>
    </location>
</feature>
<dbReference type="FunFam" id="3.30.70.330:FF:000025">
    <property type="entry name" value="RNA-binding protein Musashi homolog 2 isoform X1"/>
    <property type="match status" value="1"/>
</dbReference>
<feature type="compositionally biased region" description="Polar residues" evidence="4">
    <location>
        <begin position="57"/>
        <end position="68"/>
    </location>
</feature>
<organism evidence="6 7">
    <name type="scientific">Collybia nuda</name>
    <dbReference type="NCBI Taxonomy" id="64659"/>
    <lineage>
        <taxon>Eukaryota</taxon>
        <taxon>Fungi</taxon>
        <taxon>Dikarya</taxon>
        <taxon>Basidiomycota</taxon>
        <taxon>Agaricomycotina</taxon>
        <taxon>Agaricomycetes</taxon>
        <taxon>Agaricomycetidae</taxon>
        <taxon>Agaricales</taxon>
        <taxon>Tricholomatineae</taxon>
        <taxon>Clitocybaceae</taxon>
        <taxon>Collybia</taxon>
    </lineage>
</organism>
<evidence type="ECO:0000259" key="5">
    <source>
        <dbReference type="PROSITE" id="PS50102"/>
    </source>
</evidence>
<comment type="caution">
    <text evidence="6">The sequence shown here is derived from an EMBL/GenBank/DDBJ whole genome shotgun (WGS) entry which is preliminary data.</text>
</comment>
<feature type="domain" description="RRM" evidence="5">
    <location>
        <begin position="216"/>
        <end position="292"/>
    </location>
</feature>
<dbReference type="Gene3D" id="3.30.70.330">
    <property type="match status" value="2"/>
</dbReference>
<feature type="region of interest" description="Disordered" evidence="4">
    <location>
        <begin position="433"/>
        <end position="475"/>
    </location>
</feature>
<dbReference type="OrthoDB" id="1875751at2759"/>
<evidence type="ECO:0000256" key="4">
    <source>
        <dbReference type="SAM" id="MobiDB-lite"/>
    </source>
</evidence>
<feature type="compositionally biased region" description="Low complexity" evidence="4">
    <location>
        <begin position="69"/>
        <end position="89"/>
    </location>
</feature>
<evidence type="ECO:0000256" key="3">
    <source>
        <dbReference type="PROSITE-ProRule" id="PRU00176"/>
    </source>
</evidence>
<accession>A0A9P5Y1H3</accession>
<dbReference type="SMART" id="SM00360">
    <property type="entry name" value="RRM"/>
    <property type="match status" value="2"/>
</dbReference>
<dbReference type="InterPro" id="IPR035979">
    <property type="entry name" value="RBD_domain_sf"/>
</dbReference>
<dbReference type="PANTHER" id="PTHR48032:SF6">
    <property type="entry name" value="RNA-BINDING (RRM_RBD_RNP MOTIFS) FAMILY PROTEIN"/>
    <property type="match status" value="1"/>
</dbReference>
<protein>
    <recommendedName>
        <fullName evidence="5">RRM domain-containing protein</fullName>
    </recommendedName>
</protein>